<dbReference type="RefSeq" id="WP_025908225.1">
    <property type="nucleotide sequence ID" value="NZ_KQ758751.1"/>
</dbReference>
<dbReference type="AlphaFoldDB" id="A0A0V8JAN2"/>
<keyword evidence="2" id="KW-1185">Reference proteome</keyword>
<gene>
    <name evidence="1" type="ORF">AS180_21080</name>
</gene>
<sequence length="123" mass="12937">MPMVGDTKTTTEYISKAELQKKISFAKITDYVVEKAAVAIGAAIGGKVKGVLGAIGGALGSDLGKDALTTAIKSQSTTLKGYLKKVKDNDAKGIKVTQTSRYSYMSGSGTAWHRSSNPKITTY</sequence>
<reference evidence="1 2" key="1">
    <citation type="submission" date="2015-11" db="EMBL/GenBank/DDBJ databases">
        <title>Bacillus caseinolyticus sp nov.</title>
        <authorList>
            <person name="Dastager S.G."/>
            <person name="Mawlankar R."/>
        </authorList>
    </citation>
    <scope>NUCLEOTIDE SEQUENCE [LARGE SCALE GENOMIC DNA]</scope>
    <source>
        <strain evidence="1 2">SGD-V-76</strain>
    </source>
</reference>
<protein>
    <submittedName>
        <fullName evidence="1">Uncharacterized protein</fullName>
    </submittedName>
</protein>
<name>A0A0V8JAN2_9BACI</name>
<dbReference type="Proteomes" id="UP000053681">
    <property type="component" value="Unassembled WGS sequence"/>
</dbReference>
<proteinExistence type="predicted"/>
<evidence type="ECO:0000313" key="2">
    <source>
        <dbReference type="Proteomes" id="UP000053681"/>
    </source>
</evidence>
<comment type="caution">
    <text evidence="1">The sequence shown here is derived from an EMBL/GenBank/DDBJ whole genome shotgun (WGS) entry which is preliminary data.</text>
</comment>
<evidence type="ECO:0000313" key="1">
    <source>
        <dbReference type="EMBL" id="KSU83988.1"/>
    </source>
</evidence>
<accession>A0A0V8JAN2</accession>
<dbReference type="EMBL" id="LNQP01000137">
    <property type="protein sequence ID" value="KSU83988.1"/>
    <property type="molecule type" value="Genomic_DNA"/>
</dbReference>
<organism evidence="1 2">
    <name type="scientific">Priestia veravalensis</name>
    <dbReference type="NCBI Taxonomy" id="1414648"/>
    <lineage>
        <taxon>Bacteria</taxon>
        <taxon>Bacillati</taxon>
        <taxon>Bacillota</taxon>
        <taxon>Bacilli</taxon>
        <taxon>Bacillales</taxon>
        <taxon>Bacillaceae</taxon>
        <taxon>Priestia</taxon>
    </lineage>
</organism>